<protein>
    <submittedName>
        <fullName evidence="1">Uncharacterized protein</fullName>
    </submittedName>
</protein>
<dbReference type="EMBL" id="HACG01031218">
    <property type="protein sequence ID" value="CEK78083.1"/>
    <property type="molecule type" value="Transcribed_RNA"/>
</dbReference>
<proteinExistence type="predicted"/>
<organism evidence="1">
    <name type="scientific">Arion vulgaris</name>
    <dbReference type="NCBI Taxonomy" id="1028688"/>
    <lineage>
        <taxon>Eukaryota</taxon>
        <taxon>Metazoa</taxon>
        <taxon>Spiralia</taxon>
        <taxon>Lophotrochozoa</taxon>
        <taxon>Mollusca</taxon>
        <taxon>Gastropoda</taxon>
        <taxon>Heterobranchia</taxon>
        <taxon>Euthyneura</taxon>
        <taxon>Panpulmonata</taxon>
        <taxon>Eupulmonata</taxon>
        <taxon>Stylommatophora</taxon>
        <taxon>Helicina</taxon>
        <taxon>Arionoidea</taxon>
        <taxon>Arionidae</taxon>
        <taxon>Arion</taxon>
    </lineage>
</organism>
<evidence type="ECO:0000313" key="1">
    <source>
        <dbReference type="EMBL" id="CEK78083.1"/>
    </source>
</evidence>
<reference evidence="1" key="1">
    <citation type="submission" date="2014-12" db="EMBL/GenBank/DDBJ databases">
        <title>Insight into the proteome of Arion vulgaris.</title>
        <authorList>
            <person name="Aradska J."/>
            <person name="Bulat T."/>
            <person name="Smidak R."/>
            <person name="Sarate P."/>
            <person name="Gangsoo J."/>
            <person name="Sialana F."/>
            <person name="Bilban M."/>
            <person name="Lubec G."/>
        </authorList>
    </citation>
    <scope>NUCLEOTIDE SEQUENCE</scope>
    <source>
        <tissue evidence="1">Skin</tissue>
    </source>
</reference>
<gene>
    <name evidence="1" type="primary">ORF108219</name>
</gene>
<dbReference type="AlphaFoldDB" id="A0A0B7ABF0"/>
<sequence>MKILTLMLIKYQSCKIYNNQIIGLHQQSDRLHKDTEKLESKRYIKFRCVGTNVQKVLALLE</sequence>
<feature type="non-terminal residue" evidence="1">
    <location>
        <position position="61"/>
    </location>
</feature>
<name>A0A0B7ABF0_9EUPU</name>
<accession>A0A0B7ABF0</accession>